<dbReference type="Proteomes" id="UP000601108">
    <property type="component" value="Unassembled WGS sequence"/>
</dbReference>
<evidence type="ECO:0000256" key="3">
    <source>
        <dbReference type="ARBA" id="ARBA00038157"/>
    </source>
</evidence>
<evidence type="ECO:0000256" key="1">
    <source>
        <dbReference type="ARBA" id="ARBA00022857"/>
    </source>
</evidence>
<dbReference type="CDD" id="cd19092">
    <property type="entry name" value="AKR_BsYcsN_EcYdhF-like"/>
    <property type="match status" value="1"/>
</dbReference>
<dbReference type="AlphaFoldDB" id="A0A918JY34"/>
<dbReference type="InterPro" id="IPR023210">
    <property type="entry name" value="NADP_OxRdtase_dom"/>
</dbReference>
<dbReference type="Pfam" id="PF00248">
    <property type="entry name" value="Aldo_ket_red"/>
    <property type="match status" value="1"/>
</dbReference>
<dbReference type="Gene3D" id="3.20.20.100">
    <property type="entry name" value="NADP-dependent oxidoreductase domain"/>
    <property type="match status" value="1"/>
</dbReference>
<proteinExistence type="inferred from homology"/>
<comment type="caution">
    <text evidence="5">The sequence shown here is derived from an EMBL/GenBank/DDBJ whole genome shotgun (WGS) entry which is preliminary data.</text>
</comment>
<feature type="domain" description="NADP-dependent oxidoreductase" evidence="4">
    <location>
        <begin position="14"/>
        <end position="290"/>
    </location>
</feature>
<protein>
    <submittedName>
        <fullName evidence="5">Oxidoreductase</fullName>
    </submittedName>
</protein>
<organism evidence="5 6">
    <name type="scientific">Aquimarina muelleri</name>
    <dbReference type="NCBI Taxonomy" id="279356"/>
    <lineage>
        <taxon>Bacteria</taxon>
        <taxon>Pseudomonadati</taxon>
        <taxon>Bacteroidota</taxon>
        <taxon>Flavobacteriia</taxon>
        <taxon>Flavobacteriales</taxon>
        <taxon>Flavobacteriaceae</taxon>
        <taxon>Aquimarina</taxon>
    </lineage>
</organism>
<keyword evidence="1" id="KW-0521">NADP</keyword>
<dbReference type="PRINTS" id="PR00069">
    <property type="entry name" value="ALDKETRDTASE"/>
</dbReference>
<sequence length="300" mass="33680">MKVKISDQGPVFSKIVAGCMNWGEWGVNLTVDQAQKLIMDCLDSDVTTFDHADIYGHYTTETLFGNAIKKKNALREKIQLVTKCGIKLVTPNRSDNVITSYNTSKEYIINSVEQSLINLQTSYIDLLLIHRPSPLMNPEEIAEAIIKLKKDGKVLHFGVSNFTRTQFEMMNTFIPLVTNQIEASVLQLDPFLDGTLDQCITEKIKPMAYSVLAGGKLFSKNPDDRGVRINKVVSRLAEKYNTTSDQILISWILKHPSGILPIIGSTKSNRIQSAVKALRIEVSDEEWFMIWEASTGKQVP</sequence>
<evidence type="ECO:0000259" key="4">
    <source>
        <dbReference type="Pfam" id="PF00248"/>
    </source>
</evidence>
<keyword evidence="6" id="KW-1185">Reference proteome</keyword>
<accession>A0A918JY34</accession>
<dbReference type="SUPFAM" id="SSF51430">
    <property type="entry name" value="NAD(P)-linked oxidoreductase"/>
    <property type="match status" value="1"/>
</dbReference>
<dbReference type="GO" id="GO:0005829">
    <property type="term" value="C:cytosol"/>
    <property type="evidence" value="ECO:0007669"/>
    <property type="project" value="TreeGrafter"/>
</dbReference>
<comment type="similarity">
    <text evidence="3">Belongs to the aldo/keto reductase family. Aldo/keto reductase 2 subfamily.</text>
</comment>
<dbReference type="PANTHER" id="PTHR43364">
    <property type="entry name" value="NADH-SPECIFIC METHYLGLYOXAL REDUCTASE-RELATED"/>
    <property type="match status" value="1"/>
</dbReference>
<evidence type="ECO:0000256" key="2">
    <source>
        <dbReference type="ARBA" id="ARBA00023002"/>
    </source>
</evidence>
<dbReference type="InterPro" id="IPR036812">
    <property type="entry name" value="NAD(P)_OxRdtase_dom_sf"/>
</dbReference>
<reference evidence="5 6" key="1">
    <citation type="journal article" date="2014" name="Int. J. Syst. Evol. Microbiol.">
        <title>Complete genome sequence of Corynebacterium casei LMG S-19264T (=DSM 44701T), isolated from a smear-ripened cheese.</title>
        <authorList>
            <consortium name="US DOE Joint Genome Institute (JGI-PGF)"/>
            <person name="Walter F."/>
            <person name="Albersmeier A."/>
            <person name="Kalinowski J."/>
            <person name="Ruckert C."/>
        </authorList>
    </citation>
    <scope>NUCLEOTIDE SEQUENCE [LARGE SCALE GENOMIC DNA]</scope>
    <source>
        <strain evidence="5 6">KCTC 12285</strain>
    </source>
</reference>
<evidence type="ECO:0000313" key="5">
    <source>
        <dbReference type="EMBL" id="GGX26362.1"/>
    </source>
</evidence>
<dbReference type="InterPro" id="IPR050523">
    <property type="entry name" value="AKR_Detox_Biosynth"/>
</dbReference>
<dbReference type="PANTHER" id="PTHR43364:SF1">
    <property type="entry name" value="OXIDOREDUCTASE YDHF"/>
    <property type="match status" value="1"/>
</dbReference>
<dbReference type="EMBL" id="BMWS01000021">
    <property type="protein sequence ID" value="GGX26362.1"/>
    <property type="molecule type" value="Genomic_DNA"/>
</dbReference>
<name>A0A918JY34_9FLAO</name>
<dbReference type="RefSeq" id="WP_027412677.1">
    <property type="nucleotide sequence ID" value="NZ_BMWS01000021.1"/>
</dbReference>
<dbReference type="FunFam" id="3.20.20.100:FF:000008">
    <property type="entry name" value="Aldo/keto reductase family oxidoreductase"/>
    <property type="match status" value="1"/>
</dbReference>
<keyword evidence="2" id="KW-0560">Oxidoreductase</keyword>
<dbReference type="InterPro" id="IPR020471">
    <property type="entry name" value="AKR"/>
</dbReference>
<dbReference type="GO" id="GO:0016491">
    <property type="term" value="F:oxidoreductase activity"/>
    <property type="evidence" value="ECO:0007669"/>
    <property type="project" value="UniProtKB-KW"/>
</dbReference>
<gene>
    <name evidence="5" type="ORF">GCM10007384_29430</name>
</gene>
<evidence type="ECO:0000313" key="6">
    <source>
        <dbReference type="Proteomes" id="UP000601108"/>
    </source>
</evidence>